<evidence type="ECO:0000256" key="1">
    <source>
        <dbReference type="SAM" id="Coils"/>
    </source>
</evidence>
<evidence type="ECO:0000313" key="2">
    <source>
        <dbReference type="EMBL" id="OAD58501.1"/>
    </source>
</evidence>
<keyword evidence="1" id="KW-0175">Coiled coil</keyword>
<reference evidence="2 3" key="1">
    <citation type="submission" date="2015-07" db="EMBL/GenBank/DDBJ databases">
        <title>The genome of Eufriesea mexicana.</title>
        <authorList>
            <person name="Pan H."/>
            <person name="Kapheim K."/>
        </authorList>
    </citation>
    <scope>NUCLEOTIDE SEQUENCE [LARGE SCALE GENOMIC DNA]</scope>
    <source>
        <strain evidence="2">0111107269</strain>
        <tissue evidence="2">Whole body</tissue>
    </source>
</reference>
<dbReference type="Proteomes" id="UP000250275">
    <property type="component" value="Unassembled WGS sequence"/>
</dbReference>
<keyword evidence="3" id="KW-1185">Reference proteome</keyword>
<evidence type="ECO:0000313" key="3">
    <source>
        <dbReference type="Proteomes" id="UP000250275"/>
    </source>
</evidence>
<accession>A0A310SN49</accession>
<dbReference type="OrthoDB" id="18453at2759"/>
<evidence type="ECO:0008006" key="4">
    <source>
        <dbReference type="Google" id="ProtNLM"/>
    </source>
</evidence>
<dbReference type="AlphaFoldDB" id="A0A310SN49"/>
<proteinExistence type="predicted"/>
<protein>
    <recommendedName>
        <fullName evidence="4">Polyamine-modulated factor 1</fullName>
    </recommendedName>
</protein>
<dbReference type="EMBL" id="KQ760995">
    <property type="protein sequence ID" value="OAD58501.1"/>
    <property type="molecule type" value="Genomic_DNA"/>
</dbReference>
<feature type="coiled-coil region" evidence="1">
    <location>
        <begin position="113"/>
        <end position="147"/>
    </location>
</feature>
<name>A0A310SN49_9HYME</name>
<gene>
    <name evidence="2" type="ORF">WN48_11233</name>
</gene>
<sequence length="186" mass="21254">MIQFLVCIPTPGPDLFALDAEEYKSKSFEPGDAFADILTILKSKPNIVQKLYKALCKELLDNMTEDLEDILREGSLQDGLEKVAKLIDLDSSVTEDAWRPPGNIFLHLRSLDAQIIKEESELLEKRVNEIEEENAILMKEVTHKRTEIMTINDSITRSLSRSSIVQDLLEKRMEGLEKCITLLHRE</sequence>
<organism evidence="2 3">
    <name type="scientific">Eufriesea mexicana</name>
    <dbReference type="NCBI Taxonomy" id="516756"/>
    <lineage>
        <taxon>Eukaryota</taxon>
        <taxon>Metazoa</taxon>
        <taxon>Ecdysozoa</taxon>
        <taxon>Arthropoda</taxon>
        <taxon>Hexapoda</taxon>
        <taxon>Insecta</taxon>
        <taxon>Pterygota</taxon>
        <taxon>Neoptera</taxon>
        <taxon>Endopterygota</taxon>
        <taxon>Hymenoptera</taxon>
        <taxon>Apocrita</taxon>
        <taxon>Aculeata</taxon>
        <taxon>Apoidea</taxon>
        <taxon>Anthophila</taxon>
        <taxon>Apidae</taxon>
        <taxon>Eufriesea</taxon>
    </lineage>
</organism>